<evidence type="ECO:0008006" key="4">
    <source>
        <dbReference type="Google" id="ProtNLM"/>
    </source>
</evidence>
<comment type="caution">
    <text evidence="2">The sequence shown here is derived from an EMBL/GenBank/DDBJ whole genome shotgun (WGS) entry which is preliminary data.</text>
</comment>
<keyword evidence="1" id="KW-0175">Coiled coil</keyword>
<dbReference type="EMBL" id="CPXJ01000019">
    <property type="protein sequence ID" value="CND68485.1"/>
    <property type="molecule type" value="Genomic_DNA"/>
</dbReference>
<proteinExistence type="predicted"/>
<organism evidence="2 3">
    <name type="scientific">Yersinia enterocolitica</name>
    <dbReference type="NCBI Taxonomy" id="630"/>
    <lineage>
        <taxon>Bacteria</taxon>
        <taxon>Pseudomonadati</taxon>
        <taxon>Pseudomonadota</taxon>
        <taxon>Gammaproteobacteria</taxon>
        <taxon>Enterobacterales</taxon>
        <taxon>Yersiniaceae</taxon>
        <taxon>Yersinia</taxon>
    </lineage>
</organism>
<sequence length="363" mass="41341">MSHLYFEQSSFDRDIKELKDNFNYAVNEKVSYLAAVTNFHGYSHSDLLSFFANKLPQYLDALYYAYADDADGVSPLYNLARLMVLVDSNADQELLHLVSKNESACVYTFIALKNNFDQSDIKSLMGEHIDYEIIKEKFPDNITQKMKENNEDENALIVENAQENLGNSARDIEKQKLEAQIKDIQIKKDACEAYFGKGLSESQRNVLDSLYPNVSYSQRDVAELIALAENGASRELLTSVADGTVLYEQAYIALQYKIDDNNIVDMCIQREKNEISAREFMLSGNGIRNRNDVQSIINKEQQNLLDSHSVKEHGMKLIADMPGMKSISYYMSSILENSEIIYSYNTPENIYGSRNIAQLFTLS</sequence>
<evidence type="ECO:0000256" key="1">
    <source>
        <dbReference type="SAM" id="Coils"/>
    </source>
</evidence>
<gene>
    <name evidence="2" type="ORF">ERS137959_01898</name>
</gene>
<dbReference type="Proteomes" id="UP000041601">
    <property type="component" value="Unassembled WGS sequence"/>
</dbReference>
<name>A0ABM9RYY0_YEREN</name>
<evidence type="ECO:0000313" key="2">
    <source>
        <dbReference type="EMBL" id="CND68485.1"/>
    </source>
</evidence>
<evidence type="ECO:0000313" key="3">
    <source>
        <dbReference type="Proteomes" id="UP000041601"/>
    </source>
</evidence>
<reference evidence="2 3" key="1">
    <citation type="submission" date="2015-03" db="EMBL/GenBank/DDBJ databases">
        <authorList>
            <consortium name="Pathogen Informatics"/>
            <person name="Murphy D."/>
        </authorList>
    </citation>
    <scope>NUCLEOTIDE SEQUENCE [LARGE SCALE GENOMIC DNA]</scope>
    <source>
        <strain evidence="2 3">IP05342</strain>
    </source>
</reference>
<protein>
    <recommendedName>
        <fullName evidence="4">Ankyrin repeat-containing protein</fullName>
    </recommendedName>
</protein>
<accession>A0ABM9RYY0</accession>
<dbReference type="RefSeq" id="WP_229765241.1">
    <property type="nucleotide sequence ID" value="NZ_CGGL01000020.1"/>
</dbReference>
<feature type="coiled-coil region" evidence="1">
    <location>
        <begin position="158"/>
        <end position="194"/>
    </location>
</feature>
<keyword evidence="3" id="KW-1185">Reference proteome</keyword>